<evidence type="ECO:0000256" key="6">
    <source>
        <dbReference type="SAM" id="MobiDB-lite"/>
    </source>
</evidence>
<proteinExistence type="inferred from homology"/>
<dbReference type="InterPro" id="IPR014284">
    <property type="entry name" value="RNA_pol_sigma-70_dom"/>
</dbReference>
<evidence type="ECO:0000256" key="7">
    <source>
        <dbReference type="SAM" id="Phobius"/>
    </source>
</evidence>
<sequence length="732" mass="80611">MIFYYDCHGIRTGKKEGEYISMHTHTLNDQQILAKLAKSPQQGLALLMEQYTGLIWHIAASHLHNPEDIKECVNETFARFYFQREKYDPEKASLTLYLASITRNLAISRYRKEQGQHIALSRAVTCSGAGTSAGETAGGQGLSCPEDRLISLSELRADVEKAMETLQPEEAALIRMKYYGGMTTKEIAASLGLPYETVKKRHHRSLKKLRRSMLLSLILLALLLLSACTYCVLRHYNIIPSLWEILVGEGGPPEEDDKNGKDKPRPLFLSSDRPLSQPDSGTPEAVSREETGSAVPGDSFSSSEDDSRDIPHSWVDGYGPVLSPDTTAYSLAEEVHFETEYVTGILEDAIYAEGNLKVSFLIQAREGSFSELASRYFPNLSYLALLPDFCSIYQEDLLLADIVSASTRHTGPDYQWTCLVFSGVDLPRQDSSVELSLTSTLSQESLAQIPCELGIPFTLTPAPIQETGNLLYELGDDYSILAVPRRENGSLVVSLCPFSADGVPAILSSLIWGSYGSKGEGEITLAGEDGSVYTGTCVQYSPGATTKDYYDWDFGPVPPGNYTLHIPYLYLSSVLPEDFSIPIDLETCTWEDKNWTVGSGSITVDSVTPIPLVPGQRIPGTYVSASDCPGERAWKICLKPQTDTSGPEIFDLFLSQKTDFLPDSSHICNAGSSIGKSFLEDDPQVIELLVCLDTFTRDPSSFCLTSDDPFHSGRDGVNYRWNVEPAIPLTVE</sequence>
<name>A0ABR9RKY0_9FIRM</name>
<evidence type="ECO:0000256" key="2">
    <source>
        <dbReference type="ARBA" id="ARBA00023015"/>
    </source>
</evidence>
<comment type="similarity">
    <text evidence="1">Belongs to the sigma-70 factor family. ECF subfamily.</text>
</comment>
<feature type="transmembrane region" description="Helical" evidence="7">
    <location>
        <begin position="214"/>
        <end position="236"/>
    </location>
</feature>
<organism evidence="9 10">
    <name type="scientific">Claveliimonas monacensis</name>
    <dbReference type="NCBI Taxonomy" id="2779351"/>
    <lineage>
        <taxon>Bacteria</taxon>
        <taxon>Bacillati</taxon>
        <taxon>Bacillota</taxon>
        <taxon>Clostridia</taxon>
        <taxon>Lachnospirales</taxon>
        <taxon>Lachnospiraceae</taxon>
        <taxon>Claveliimonas</taxon>
    </lineage>
</organism>
<accession>A0ABR9RKY0</accession>
<evidence type="ECO:0000313" key="10">
    <source>
        <dbReference type="Proteomes" id="UP000758652"/>
    </source>
</evidence>
<keyword evidence="7" id="KW-1133">Transmembrane helix</keyword>
<dbReference type="EMBL" id="JADCKL010000008">
    <property type="protein sequence ID" value="MBE5063621.1"/>
    <property type="molecule type" value="Genomic_DNA"/>
</dbReference>
<gene>
    <name evidence="9" type="ORF">INF30_10140</name>
</gene>
<dbReference type="Gene3D" id="1.10.10.10">
    <property type="entry name" value="Winged helix-like DNA-binding domain superfamily/Winged helix DNA-binding domain"/>
    <property type="match status" value="1"/>
</dbReference>
<dbReference type="PANTHER" id="PTHR43133:SF8">
    <property type="entry name" value="RNA POLYMERASE SIGMA FACTOR HI_1459-RELATED"/>
    <property type="match status" value="1"/>
</dbReference>
<feature type="region of interest" description="Disordered" evidence="6">
    <location>
        <begin position="251"/>
        <end position="310"/>
    </location>
</feature>
<evidence type="ECO:0000256" key="5">
    <source>
        <dbReference type="ARBA" id="ARBA00023163"/>
    </source>
</evidence>
<dbReference type="RefSeq" id="WP_226395117.1">
    <property type="nucleotide sequence ID" value="NZ_JADCKL010000008.1"/>
</dbReference>
<reference evidence="9 10" key="1">
    <citation type="submission" date="2020-10" db="EMBL/GenBank/DDBJ databases">
        <title>ChiBAC.</title>
        <authorList>
            <person name="Zenner C."/>
            <person name="Hitch T.C.A."/>
            <person name="Clavel T."/>
        </authorList>
    </citation>
    <scope>NUCLEOTIDE SEQUENCE [LARGE SCALE GENOMIC DNA]</scope>
    <source>
        <strain evidence="9 10">DSM 108991</strain>
    </source>
</reference>
<dbReference type="InterPro" id="IPR013325">
    <property type="entry name" value="RNA_pol_sigma_r2"/>
</dbReference>
<dbReference type="InterPro" id="IPR000792">
    <property type="entry name" value="Tscrpt_reg_LuxR_C"/>
</dbReference>
<dbReference type="Pfam" id="PF04542">
    <property type="entry name" value="Sigma70_r2"/>
    <property type="match status" value="1"/>
</dbReference>
<keyword evidence="2" id="KW-0805">Transcription regulation</keyword>
<keyword evidence="4" id="KW-0238">DNA-binding</keyword>
<dbReference type="InterPro" id="IPR007627">
    <property type="entry name" value="RNA_pol_sigma70_r2"/>
</dbReference>
<dbReference type="PROSITE" id="PS00622">
    <property type="entry name" value="HTH_LUXR_1"/>
    <property type="match status" value="1"/>
</dbReference>
<dbReference type="SUPFAM" id="SSF88946">
    <property type="entry name" value="Sigma2 domain of RNA polymerase sigma factors"/>
    <property type="match status" value="1"/>
</dbReference>
<dbReference type="Pfam" id="PF04545">
    <property type="entry name" value="Sigma70_r4"/>
    <property type="match status" value="1"/>
</dbReference>
<dbReference type="NCBIfam" id="TIGR02937">
    <property type="entry name" value="sigma70-ECF"/>
    <property type="match status" value="1"/>
</dbReference>
<evidence type="ECO:0000256" key="1">
    <source>
        <dbReference type="ARBA" id="ARBA00010641"/>
    </source>
</evidence>
<protein>
    <submittedName>
        <fullName evidence="9">Sigma-70 family RNA polymerase sigma factor</fullName>
    </submittedName>
</protein>
<evidence type="ECO:0000259" key="8">
    <source>
        <dbReference type="PROSITE" id="PS00622"/>
    </source>
</evidence>
<dbReference type="InterPro" id="IPR013324">
    <property type="entry name" value="RNA_pol_sigma_r3/r4-like"/>
</dbReference>
<dbReference type="SUPFAM" id="SSF88659">
    <property type="entry name" value="Sigma3 and sigma4 domains of RNA polymerase sigma factors"/>
    <property type="match status" value="1"/>
</dbReference>
<feature type="domain" description="HTH luxR-type" evidence="8">
    <location>
        <begin position="181"/>
        <end position="208"/>
    </location>
</feature>
<dbReference type="InterPro" id="IPR039425">
    <property type="entry name" value="RNA_pol_sigma-70-like"/>
</dbReference>
<keyword evidence="7" id="KW-0812">Transmembrane</keyword>
<dbReference type="Proteomes" id="UP000758652">
    <property type="component" value="Unassembled WGS sequence"/>
</dbReference>
<dbReference type="PANTHER" id="PTHR43133">
    <property type="entry name" value="RNA POLYMERASE ECF-TYPE SIGMA FACTO"/>
    <property type="match status" value="1"/>
</dbReference>
<evidence type="ECO:0000256" key="4">
    <source>
        <dbReference type="ARBA" id="ARBA00023125"/>
    </source>
</evidence>
<dbReference type="Gene3D" id="1.10.1740.10">
    <property type="match status" value="1"/>
</dbReference>
<keyword evidence="3" id="KW-0731">Sigma factor</keyword>
<keyword evidence="10" id="KW-1185">Reference proteome</keyword>
<comment type="caution">
    <text evidence="9">The sequence shown here is derived from an EMBL/GenBank/DDBJ whole genome shotgun (WGS) entry which is preliminary data.</text>
</comment>
<dbReference type="InterPro" id="IPR007630">
    <property type="entry name" value="RNA_pol_sigma70_r4"/>
</dbReference>
<dbReference type="InterPro" id="IPR036388">
    <property type="entry name" value="WH-like_DNA-bd_sf"/>
</dbReference>
<evidence type="ECO:0000313" key="9">
    <source>
        <dbReference type="EMBL" id="MBE5063621.1"/>
    </source>
</evidence>
<keyword evidence="7" id="KW-0472">Membrane</keyword>
<dbReference type="CDD" id="cd06171">
    <property type="entry name" value="Sigma70_r4"/>
    <property type="match status" value="1"/>
</dbReference>
<evidence type="ECO:0000256" key="3">
    <source>
        <dbReference type="ARBA" id="ARBA00023082"/>
    </source>
</evidence>
<keyword evidence="5" id="KW-0804">Transcription</keyword>